<evidence type="ECO:0000313" key="3">
    <source>
        <dbReference type="Proteomes" id="UP000054845"/>
    </source>
</evidence>
<feature type="region of interest" description="Disordered" evidence="1">
    <location>
        <begin position="499"/>
        <end position="523"/>
    </location>
</feature>
<feature type="region of interest" description="Disordered" evidence="1">
    <location>
        <begin position="1105"/>
        <end position="1126"/>
    </location>
</feature>
<feature type="compositionally biased region" description="Polar residues" evidence="1">
    <location>
        <begin position="906"/>
        <end position="918"/>
    </location>
</feature>
<feature type="compositionally biased region" description="Basic residues" evidence="1">
    <location>
        <begin position="107"/>
        <end position="116"/>
    </location>
</feature>
<feature type="compositionally biased region" description="Polar residues" evidence="1">
    <location>
        <begin position="767"/>
        <end position="779"/>
    </location>
</feature>
<dbReference type="OrthoDB" id="10574564at2759"/>
<evidence type="ECO:0000256" key="1">
    <source>
        <dbReference type="SAM" id="MobiDB-lite"/>
    </source>
</evidence>
<organism evidence="2 3">
    <name type="scientific">Ceraceosorus bombacis</name>
    <dbReference type="NCBI Taxonomy" id="401625"/>
    <lineage>
        <taxon>Eukaryota</taxon>
        <taxon>Fungi</taxon>
        <taxon>Dikarya</taxon>
        <taxon>Basidiomycota</taxon>
        <taxon>Ustilaginomycotina</taxon>
        <taxon>Exobasidiomycetes</taxon>
        <taxon>Ceraceosorales</taxon>
        <taxon>Ceraceosoraceae</taxon>
        <taxon>Ceraceosorus</taxon>
    </lineage>
</organism>
<feature type="compositionally biased region" description="Polar residues" evidence="1">
    <location>
        <begin position="1291"/>
        <end position="1307"/>
    </location>
</feature>
<feature type="compositionally biased region" description="Low complexity" evidence="1">
    <location>
        <begin position="570"/>
        <end position="600"/>
    </location>
</feature>
<feature type="region of interest" description="Disordered" evidence="1">
    <location>
        <begin position="106"/>
        <end position="163"/>
    </location>
</feature>
<evidence type="ECO:0000313" key="2">
    <source>
        <dbReference type="EMBL" id="CEH12558.1"/>
    </source>
</evidence>
<proteinExistence type="predicted"/>
<keyword evidence="3" id="KW-1185">Reference proteome</keyword>
<sequence length="1369" mass="148234">MLPGTGGAAAAQIDILFPSREIATIVDIDIYVGIHFLKRLGGFVRAASFGRQAATPTGVATTQFSDDVARQSLNRFGKSGKGLKRAAAAALFAAAATGTYIGLTNRDKRKKQKKLQKQSPQSQQQAKSLYGSDGGKKKQSSSMFGFHRRSLSSDDSSYADSDEQLEKRLTMPLMRGAMTKLSTAGSRIGGAGTKVYNKTKSPTEWKRTAAATTLAAGAIGGGFYATYHYATEADKKQHAKERAAYDAQKAAYDKPKAEYEELQKATEQMQRDLPEEHVDLIHRRSIGQDISDDGHSAAHLEKRLGGITRAVSRWGTKSKPAYPELKETSLRASPSAGKWRAEGWKAKATGGVLGVGILGGIGYGVYKLEDAQKKAWKKEVKEQQKLHPASRRRDLSVESVDLIGRSMSQDTPDAVNVVDASSVRLERRIGGVTRASAFVENEGRAASTSLKEVGLQGSHPSTVRPKKWKKYAGAVAGVGVLGGFGYGTYALDKAQQKEWEKEQKKQEQQKLHPAPSRRDVRDYSDALVDDRANGDKVDSSAHLEKRIGGVTKAMTYWQKTRTASNMSRQSSLSTSSSFGKPSSLSTSSSLSKSSSLGKGSAFDKERTGWKTKAAAVTLGVGLHGAAGYGIYKLVESTSTEPKKHQRRDVSQESLGFVSDRSITELDPVGVASDLTLEKRRLPSLFKFNFGKSTSVGGSRLAAGGTRNVATSSKWRDNVLTPGVGAEELSARTTQQAIDAEKVQNTHLVKRWNEVDAGRISAQTTFNEAQGWKSSTQTRNAGVASNLPSTDPHSASLERRAGQDSSWNQNTRPLKKARTESSNGKASALNFSTILKAPARTTHPNTISQRPASILKLSGLTQTSQLLDPNGKPLKSSLRSRRGFTTLQVNTDKPKTPAPDSLRREGSSVTFNLPESLPSSPDIRDSRPESPDPFAAARDRRDRLRAFHASEFEKYRKHPGVVYQFDAFGKRQDKWLGEGGKWPEKKILGIKRPWAIGIGTVASIAVGGALIGVGAHQSRRRSPSEELPPSELSLMRRTIHGSMPAHSHPHCSYRAGSSVGLCPSPAEARRDVFVVQRRGLVFRSMIPQFVLSKDSRTSLIKRVPRPEDGFVTAPSSPMNSPPSSPRGGVNEHLADFRGMLQQAANLKSTQRKPAKFTNKPGQSKWVQKTMPASEFVFTAGGSSKPAGAASKAAASAAQPKPAFVFTSAALPKTEPGKKAGKGALRTRLRESETATDARVRFTISRAAAAMSQPPPSLTGLDKGKAPMQTEASTSGVKSPEIRPATPSPPRPSFNSARSRTASFRTTPRSPDEFDRWMRANKPFMTKEEYDKVRPSRKWKGRVGKAALVSGVAGIIGYGIWDLDRLISSEN</sequence>
<reference evidence="2 3" key="1">
    <citation type="submission" date="2014-09" db="EMBL/GenBank/DDBJ databases">
        <authorList>
            <person name="Magalhaes I.L.F."/>
            <person name="Oliveira U."/>
            <person name="Santos F.R."/>
            <person name="Vidigal T.H.D.A."/>
            <person name="Brescovit A.D."/>
            <person name="Santos A.J."/>
        </authorList>
    </citation>
    <scope>NUCLEOTIDE SEQUENCE [LARGE SCALE GENOMIC DNA]</scope>
</reference>
<accession>A0A0P1BAY8</accession>
<feature type="region of interest" description="Disordered" evidence="1">
    <location>
        <begin position="1244"/>
        <end position="1312"/>
    </location>
</feature>
<feature type="compositionally biased region" description="Polar residues" evidence="1">
    <location>
        <begin position="802"/>
        <end position="811"/>
    </location>
</feature>
<feature type="compositionally biased region" description="Low complexity" evidence="1">
    <location>
        <begin position="117"/>
        <end position="128"/>
    </location>
</feature>
<feature type="region of interest" description="Disordered" evidence="1">
    <location>
        <begin position="863"/>
        <end position="938"/>
    </location>
</feature>
<protein>
    <submittedName>
        <fullName evidence="2">Uncharacterized protein</fullName>
    </submittedName>
</protein>
<feature type="region of interest" description="Disordered" evidence="1">
    <location>
        <begin position="767"/>
        <end position="824"/>
    </location>
</feature>
<name>A0A0P1BAY8_9BASI</name>
<dbReference type="EMBL" id="CCYA01000162">
    <property type="protein sequence ID" value="CEH12558.1"/>
    <property type="molecule type" value="Genomic_DNA"/>
</dbReference>
<feature type="region of interest" description="Disordered" evidence="1">
    <location>
        <begin position="561"/>
        <end position="603"/>
    </location>
</feature>
<dbReference type="Proteomes" id="UP000054845">
    <property type="component" value="Unassembled WGS sequence"/>
</dbReference>
<feature type="region of interest" description="Disordered" evidence="1">
    <location>
        <begin position="1145"/>
        <end position="1164"/>
    </location>
</feature>
<feature type="region of interest" description="Disordered" evidence="1">
    <location>
        <begin position="1212"/>
        <end position="1232"/>
    </location>
</feature>